<feature type="region of interest" description="Disordered" evidence="1">
    <location>
        <begin position="1"/>
        <end position="31"/>
    </location>
</feature>
<dbReference type="AlphaFoldDB" id="A0A6J6XXK3"/>
<evidence type="ECO:0000256" key="1">
    <source>
        <dbReference type="SAM" id="MobiDB-lite"/>
    </source>
</evidence>
<proteinExistence type="predicted"/>
<reference evidence="2" key="1">
    <citation type="submission" date="2020-05" db="EMBL/GenBank/DDBJ databases">
        <authorList>
            <person name="Chiriac C."/>
            <person name="Salcher M."/>
            <person name="Ghai R."/>
            <person name="Kavagutti S V."/>
        </authorList>
    </citation>
    <scope>NUCLEOTIDE SEQUENCE</scope>
</reference>
<name>A0A6J6XXK3_9ZZZZ</name>
<sequence>MFGPPGSLSLSGDNVPVPAGPWPAPSQSQPQWSLTSDGVPFFGGRPACSMRYANIIANQFARDGANEATQQWAVYIASRETGCLPKTVTVNEQTRDDSHCAFQLNVLSGTFAPTGELGRHGWTPAKVRKSMRDCADAASDLWVSCGRGPWSPPYSCRPPTIGA</sequence>
<protein>
    <submittedName>
        <fullName evidence="2">Unannotated protein</fullName>
    </submittedName>
</protein>
<evidence type="ECO:0000313" key="2">
    <source>
        <dbReference type="EMBL" id="CAB4798387.1"/>
    </source>
</evidence>
<gene>
    <name evidence="2" type="ORF">UFOPK2992_00876</name>
</gene>
<organism evidence="2">
    <name type="scientific">freshwater metagenome</name>
    <dbReference type="NCBI Taxonomy" id="449393"/>
    <lineage>
        <taxon>unclassified sequences</taxon>
        <taxon>metagenomes</taxon>
        <taxon>ecological metagenomes</taxon>
    </lineage>
</organism>
<dbReference type="EMBL" id="CAFAAI010000136">
    <property type="protein sequence ID" value="CAB4798387.1"/>
    <property type="molecule type" value="Genomic_DNA"/>
</dbReference>
<accession>A0A6J6XXK3</accession>